<evidence type="ECO:0000259" key="2">
    <source>
        <dbReference type="PROSITE" id="PS50404"/>
    </source>
</evidence>
<reference evidence="5" key="1">
    <citation type="submission" date="2017-08" db="EMBL/GenBank/DDBJ databases">
        <title>A dynamic microbial community with high functional redundancy inhabits the cold, oxic subseafloor aquifer.</title>
        <authorList>
            <person name="Tully B.J."/>
            <person name="Wheat C.G."/>
            <person name="Glazer B.T."/>
            <person name="Huber J.A."/>
        </authorList>
    </citation>
    <scope>NUCLEOTIDE SEQUENCE [LARGE SCALE GENOMIC DNA]</scope>
</reference>
<dbReference type="InterPro" id="IPR040079">
    <property type="entry name" value="Glutathione_S-Trfase"/>
</dbReference>
<evidence type="ECO:0000313" key="5">
    <source>
        <dbReference type="Proteomes" id="UP000218327"/>
    </source>
</evidence>
<gene>
    <name evidence="4" type="ORF">COA96_08265</name>
</gene>
<proteinExistence type="inferred from homology"/>
<dbReference type="InterPro" id="IPR004046">
    <property type="entry name" value="GST_C"/>
</dbReference>
<dbReference type="PROSITE" id="PS50405">
    <property type="entry name" value="GST_CTER"/>
    <property type="match status" value="1"/>
</dbReference>
<dbReference type="SUPFAM" id="SSF47616">
    <property type="entry name" value="GST C-terminal domain-like"/>
    <property type="match status" value="1"/>
</dbReference>
<evidence type="ECO:0000259" key="3">
    <source>
        <dbReference type="PROSITE" id="PS50405"/>
    </source>
</evidence>
<dbReference type="InterPro" id="IPR034345">
    <property type="entry name" value="Gtt2-like_N"/>
</dbReference>
<dbReference type="SFLD" id="SFLDS00019">
    <property type="entry name" value="Glutathione_Transferase_(cytos"/>
    <property type="match status" value="1"/>
</dbReference>
<accession>A0A2A5B1M0</accession>
<evidence type="ECO:0000313" key="4">
    <source>
        <dbReference type="EMBL" id="PCJ24978.1"/>
    </source>
</evidence>
<comment type="similarity">
    <text evidence="1">Belongs to the GST superfamily.</text>
</comment>
<dbReference type="SUPFAM" id="SSF52833">
    <property type="entry name" value="Thioredoxin-like"/>
    <property type="match status" value="1"/>
</dbReference>
<name>A0A2A5B1M0_9GAMM</name>
<dbReference type="AlphaFoldDB" id="A0A2A5B1M0"/>
<evidence type="ECO:0000256" key="1">
    <source>
        <dbReference type="RuleBase" id="RU003494"/>
    </source>
</evidence>
<sequence>MKLYDYGQAPNPRRVKIFLAEKGVEYEIVNCDMMKGEHKTPEFLKKNPSGKIPVLELDDGRCLAESVAICRYIEGMYPEPNLFGNDPFEMGFIEMRNRHLETELWSQIGVSWVNGPVVAAMGIHKQIPAAKEASDENVSKYYQRLDCELGESEYIAGPRFTVADITLLTAIDFAAALVDLKPDESLENLWRWHSLVSARDSVVSLA</sequence>
<comment type="caution">
    <text evidence="4">The sequence shown here is derived from an EMBL/GenBank/DDBJ whole genome shotgun (WGS) entry which is preliminary data.</text>
</comment>
<dbReference type="GO" id="GO:0016740">
    <property type="term" value="F:transferase activity"/>
    <property type="evidence" value="ECO:0007669"/>
    <property type="project" value="UniProtKB-KW"/>
</dbReference>
<organism evidence="4 5">
    <name type="scientific">SAR86 cluster bacterium</name>
    <dbReference type="NCBI Taxonomy" id="2030880"/>
    <lineage>
        <taxon>Bacteria</taxon>
        <taxon>Pseudomonadati</taxon>
        <taxon>Pseudomonadota</taxon>
        <taxon>Gammaproteobacteria</taxon>
        <taxon>SAR86 cluster</taxon>
    </lineage>
</organism>
<dbReference type="PANTHER" id="PTHR44051:SF2">
    <property type="entry name" value="HYPOTHETICAL GLUTATHIONE S-TRANSFERASE LIKE PROTEIN"/>
    <property type="match status" value="1"/>
</dbReference>
<dbReference type="Gene3D" id="1.20.1050.10">
    <property type="match status" value="1"/>
</dbReference>
<dbReference type="Pfam" id="PF02798">
    <property type="entry name" value="GST_N"/>
    <property type="match status" value="1"/>
</dbReference>
<dbReference type="InterPro" id="IPR004045">
    <property type="entry name" value="Glutathione_S-Trfase_N"/>
</dbReference>
<dbReference type="CDD" id="cd03051">
    <property type="entry name" value="GST_N_GTT2_like"/>
    <property type="match status" value="1"/>
</dbReference>
<dbReference type="Gene3D" id="3.40.30.10">
    <property type="entry name" value="Glutaredoxin"/>
    <property type="match status" value="1"/>
</dbReference>
<dbReference type="EMBL" id="NVVJ01000021">
    <property type="protein sequence ID" value="PCJ24978.1"/>
    <property type="molecule type" value="Genomic_DNA"/>
</dbReference>
<feature type="domain" description="GST N-terminal" evidence="2">
    <location>
        <begin position="1"/>
        <end position="81"/>
    </location>
</feature>
<feature type="domain" description="GST C-terminal" evidence="3">
    <location>
        <begin position="86"/>
        <end position="206"/>
    </location>
</feature>
<dbReference type="SFLD" id="SFLDG00358">
    <property type="entry name" value="Main_(cytGST)"/>
    <property type="match status" value="1"/>
</dbReference>
<dbReference type="Pfam" id="PF00043">
    <property type="entry name" value="GST_C"/>
    <property type="match status" value="1"/>
</dbReference>
<dbReference type="InterPro" id="IPR010987">
    <property type="entry name" value="Glutathione-S-Trfase_C-like"/>
</dbReference>
<dbReference type="PROSITE" id="PS50404">
    <property type="entry name" value="GST_NTER"/>
    <property type="match status" value="1"/>
</dbReference>
<keyword evidence="4" id="KW-0808">Transferase</keyword>
<dbReference type="PANTHER" id="PTHR44051">
    <property type="entry name" value="GLUTATHIONE S-TRANSFERASE-RELATED"/>
    <property type="match status" value="1"/>
</dbReference>
<dbReference type="InterPro" id="IPR036249">
    <property type="entry name" value="Thioredoxin-like_sf"/>
</dbReference>
<protein>
    <submittedName>
        <fullName evidence="4">Glutathione S-transferase</fullName>
    </submittedName>
</protein>
<dbReference type="InterPro" id="IPR036282">
    <property type="entry name" value="Glutathione-S-Trfase_C_sf"/>
</dbReference>
<dbReference type="Proteomes" id="UP000218327">
    <property type="component" value="Unassembled WGS sequence"/>
</dbReference>